<feature type="domain" description="Glycosyltransferase 2-like" evidence="10">
    <location>
        <begin position="4"/>
        <end position="104"/>
    </location>
</feature>
<name>A0A376CLQ9_9CORY</name>
<comment type="pathway">
    <text evidence="7">Carotenoid biosynthesis; staphyloxanthin biosynthesis; staphyloxanthin from farnesyl diphosphate: step 4/5.</text>
</comment>
<evidence type="ECO:0000256" key="1">
    <source>
        <dbReference type="ARBA" id="ARBA00004236"/>
    </source>
</evidence>
<evidence type="ECO:0000256" key="8">
    <source>
        <dbReference type="ARBA" id="ARBA00038120"/>
    </source>
</evidence>
<sequence length="255" mass="28545">MKVSVVIPCFNDAVFLKRVLDSLHRQSLRPHQIIVVDNNSIDDSAAVASTFPDVDVLHESEQGILPAATTGYNAATGNVIARIDADTLPPTTFIADLSRTWQRISASSPFTPKRVVAATGNATFDRPGRWSRGVSRAYLGAYYATTRSALGHYPLFGTNFSMLTSWWHEVRDIVETTVRDVHDDLHLSFAVRPDETVWYQQDLHVQMDSRALVGIAQLTRRFWRGFRTMGINFRRQSPPVRLAQRGLLKHAGSTP</sequence>
<protein>
    <recommendedName>
        <fullName evidence="9">4,4'-diaponeurosporenoate glycosyltransferase</fullName>
    </recommendedName>
</protein>
<evidence type="ECO:0000313" key="11">
    <source>
        <dbReference type="EMBL" id="STC69212.1"/>
    </source>
</evidence>
<gene>
    <name evidence="11" type="ORF">NCTC11862_00993</name>
</gene>
<comment type="subcellular location">
    <subcellularLocation>
        <location evidence="1">Cell membrane</location>
    </subcellularLocation>
</comment>
<dbReference type="STRING" id="35756.GCA_001044155_00006"/>
<dbReference type="GO" id="GO:0005886">
    <property type="term" value="C:plasma membrane"/>
    <property type="evidence" value="ECO:0007669"/>
    <property type="project" value="UniProtKB-SubCell"/>
</dbReference>
<dbReference type="SUPFAM" id="SSF53448">
    <property type="entry name" value="Nucleotide-diphospho-sugar transferases"/>
    <property type="match status" value="1"/>
</dbReference>
<keyword evidence="4 11" id="KW-0808">Transferase</keyword>
<evidence type="ECO:0000259" key="10">
    <source>
        <dbReference type="Pfam" id="PF00535"/>
    </source>
</evidence>
<evidence type="ECO:0000256" key="4">
    <source>
        <dbReference type="ARBA" id="ARBA00022679"/>
    </source>
</evidence>
<evidence type="ECO:0000313" key="12">
    <source>
        <dbReference type="Proteomes" id="UP000254467"/>
    </source>
</evidence>
<keyword evidence="5" id="KW-0472">Membrane</keyword>
<dbReference type="InterPro" id="IPR001173">
    <property type="entry name" value="Glyco_trans_2-like"/>
</dbReference>
<evidence type="ECO:0000256" key="3">
    <source>
        <dbReference type="ARBA" id="ARBA00022676"/>
    </source>
</evidence>
<dbReference type="PANTHER" id="PTHR43646:SF2">
    <property type="entry name" value="GLYCOSYLTRANSFERASE 2-LIKE DOMAIN-CONTAINING PROTEIN"/>
    <property type="match status" value="1"/>
</dbReference>
<accession>A0A376CLQ9</accession>
<evidence type="ECO:0000256" key="7">
    <source>
        <dbReference type="ARBA" id="ARBA00037904"/>
    </source>
</evidence>
<dbReference type="CDD" id="cd00761">
    <property type="entry name" value="Glyco_tranf_GTA_type"/>
    <property type="match status" value="1"/>
</dbReference>
<dbReference type="InterPro" id="IPR029044">
    <property type="entry name" value="Nucleotide-diphossugar_trans"/>
</dbReference>
<dbReference type="AlphaFoldDB" id="A0A376CLQ9"/>
<comment type="similarity">
    <text evidence="8">Belongs to the glycosyltransferase 2 family. CrtQ subfamily.</text>
</comment>
<dbReference type="Proteomes" id="UP000254467">
    <property type="component" value="Unassembled WGS sequence"/>
</dbReference>
<reference evidence="11 12" key="1">
    <citation type="submission" date="2018-06" db="EMBL/GenBank/DDBJ databases">
        <authorList>
            <consortium name="Pathogen Informatics"/>
            <person name="Doyle S."/>
        </authorList>
    </citation>
    <scope>NUCLEOTIDE SEQUENCE [LARGE SCALE GENOMIC DNA]</scope>
    <source>
        <strain evidence="11 12">NCTC11862</strain>
    </source>
</reference>
<dbReference type="Gene3D" id="3.90.550.10">
    <property type="entry name" value="Spore Coat Polysaccharide Biosynthesis Protein SpsA, Chain A"/>
    <property type="match status" value="1"/>
</dbReference>
<comment type="function">
    <text evidence="6">Catalyzes the glycosylation of 4,4'-diaponeurosporenoate, i.e. the esterification of glucose at the C1'' position with the carboxyl group of 4,4'-diaponeurosporenic acid, to form glycosyl-4,4'-diaponeurosporenoate. This is a step in the biosynthesis of staphyloxanthin, an orange pigment present in most staphylococci strains.</text>
</comment>
<evidence type="ECO:0000256" key="5">
    <source>
        <dbReference type="ARBA" id="ARBA00023136"/>
    </source>
</evidence>
<dbReference type="PANTHER" id="PTHR43646">
    <property type="entry name" value="GLYCOSYLTRANSFERASE"/>
    <property type="match status" value="1"/>
</dbReference>
<dbReference type="GO" id="GO:0016757">
    <property type="term" value="F:glycosyltransferase activity"/>
    <property type="evidence" value="ECO:0007669"/>
    <property type="project" value="UniProtKB-KW"/>
</dbReference>
<organism evidence="11 12">
    <name type="scientific">Corynebacterium pilosum</name>
    <dbReference type="NCBI Taxonomy" id="35756"/>
    <lineage>
        <taxon>Bacteria</taxon>
        <taxon>Bacillati</taxon>
        <taxon>Actinomycetota</taxon>
        <taxon>Actinomycetes</taxon>
        <taxon>Mycobacteriales</taxon>
        <taxon>Corynebacteriaceae</taxon>
        <taxon>Corynebacterium</taxon>
    </lineage>
</organism>
<keyword evidence="3 11" id="KW-0328">Glycosyltransferase</keyword>
<dbReference type="EMBL" id="UFXQ01000001">
    <property type="protein sequence ID" value="STC69212.1"/>
    <property type="molecule type" value="Genomic_DNA"/>
</dbReference>
<keyword evidence="2" id="KW-1003">Cell membrane</keyword>
<proteinExistence type="inferred from homology"/>
<dbReference type="Pfam" id="PF00535">
    <property type="entry name" value="Glycos_transf_2"/>
    <property type="match status" value="1"/>
</dbReference>
<evidence type="ECO:0000256" key="2">
    <source>
        <dbReference type="ARBA" id="ARBA00022475"/>
    </source>
</evidence>
<keyword evidence="12" id="KW-1185">Reference proteome</keyword>
<evidence type="ECO:0000256" key="9">
    <source>
        <dbReference type="ARBA" id="ARBA00040345"/>
    </source>
</evidence>
<evidence type="ECO:0000256" key="6">
    <source>
        <dbReference type="ARBA" id="ARBA00037281"/>
    </source>
</evidence>